<feature type="transmembrane region" description="Helical" evidence="1">
    <location>
        <begin position="12"/>
        <end position="33"/>
    </location>
</feature>
<dbReference type="STRING" id="74649.A0A2P6S845"/>
<dbReference type="PANTHER" id="PTHR31721:SF1">
    <property type="entry name" value="OS07G0656700 PROTEIN"/>
    <property type="match status" value="1"/>
</dbReference>
<dbReference type="Pfam" id="PF03350">
    <property type="entry name" value="UPF0114"/>
    <property type="match status" value="1"/>
</dbReference>
<dbReference type="Gramene" id="PRQ54814">
    <property type="protein sequence ID" value="PRQ54814"/>
    <property type="gene ID" value="RchiOBHm_Chr1g0317851"/>
</dbReference>
<accession>A0A2P6S845</accession>
<feature type="transmembrane region" description="Helical" evidence="1">
    <location>
        <begin position="77"/>
        <end position="102"/>
    </location>
</feature>
<dbReference type="InterPro" id="IPR005134">
    <property type="entry name" value="UPF0114"/>
</dbReference>
<sequence>MLILLPPDRPSRASTTPLPTAACLLGLLSLLSLPLKEQYLTSDFWRYWLLEVHWLVHYCAFSICVKGHHTGQMVLRLVEAIDICLAGTGMLIFGMGLHGLFISNVPNDVPSSADRGLK</sequence>
<evidence type="ECO:0000313" key="2">
    <source>
        <dbReference type="EMBL" id="PRQ54814.1"/>
    </source>
</evidence>
<proteinExistence type="predicted"/>
<comment type="caution">
    <text evidence="2">The sequence shown here is derived from an EMBL/GenBank/DDBJ whole genome shotgun (WGS) entry which is preliminary data.</text>
</comment>
<organism evidence="2 3">
    <name type="scientific">Rosa chinensis</name>
    <name type="common">China rose</name>
    <dbReference type="NCBI Taxonomy" id="74649"/>
    <lineage>
        <taxon>Eukaryota</taxon>
        <taxon>Viridiplantae</taxon>
        <taxon>Streptophyta</taxon>
        <taxon>Embryophyta</taxon>
        <taxon>Tracheophyta</taxon>
        <taxon>Spermatophyta</taxon>
        <taxon>Magnoliopsida</taxon>
        <taxon>eudicotyledons</taxon>
        <taxon>Gunneridae</taxon>
        <taxon>Pentapetalae</taxon>
        <taxon>rosids</taxon>
        <taxon>fabids</taxon>
        <taxon>Rosales</taxon>
        <taxon>Rosaceae</taxon>
        <taxon>Rosoideae</taxon>
        <taxon>Rosoideae incertae sedis</taxon>
        <taxon>Rosa</taxon>
    </lineage>
</organism>
<keyword evidence="1" id="KW-1133">Transmembrane helix</keyword>
<dbReference type="PANTHER" id="PTHR31721">
    <property type="entry name" value="OS06G0710300 PROTEIN"/>
    <property type="match status" value="1"/>
</dbReference>
<reference evidence="2 3" key="1">
    <citation type="journal article" date="2018" name="Nat. Genet.">
        <title>The Rosa genome provides new insights in the design of modern roses.</title>
        <authorList>
            <person name="Bendahmane M."/>
        </authorList>
    </citation>
    <scope>NUCLEOTIDE SEQUENCE [LARGE SCALE GENOMIC DNA]</scope>
    <source>
        <strain evidence="3">cv. Old Blush</strain>
    </source>
</reference>
<dbReference type="AlphaFoldDB" id="A0A2P6S845"/>
<keyword evidence="1" id="KW-0812">Transmembrane</keyword>
<protein>
    <submittedName>
        <fullName evidence="2">Uncharacterized protein</fullName>
    </submittedName>
</protein>
<keyword evidence="3" id="KW-1185">Reference proteome</keyword>
<dbReference type="EMBL" id="PDCK01000039">
    <property type="protein sequence ID" value="PRQ54814.1"/>
    <property type="molecule type" value="Genomic_DNA"/>
</dbReference>
<dbReference type="Proteomes" id="UP000238479">
    <property type="component" value="Chromosome 1"/>
</dbReference>
<feature type="transmembrane region" description="Helical" evidence="1">
    <location>
        <begin position="45"/>
        <end position="65"/>
    </location>
</feature>
<gene>
    <name evidence="2" type="ORF">RchiOBHm_Chr1g0317851</name>
</gene>
<evidence type="ECO:0000313" key="3">
    <source>
        <dbReference type="Proteomes" id="UP000238479"/>
    </source>
</evidence>
<evidence type="ECO:0000256" key="1">
    <source>
        <dbReference type="SAM" id="Phobius"/>
    </source>
</evidence>
<keyword evidence="1" id="KW-0472">Membrane</keyword>
<name>A0A2P6S845_ROSCH</name>